<feature type="signal peptide" evidence="1">
    <location>
        <begin position="1"/>
        <end position="32"/>
    </location>
</feature>
<evidence type="ECO:0000256" key="1">
    <source>
        <dbReference type="SAM" id="SignalP"/>
    </source>
</evidence>
<comment type="caution">
    <text evidence="2">The sequence shown here is derived from an EMBL/GenBank/DDBJ whole genome shotgun (WGS) entry which is preliminary data.</text>
</comment>
<evidence type="ECO:0000313" key="3">
    <source>
        <dbReference type="Proteomes" id="UP001156836"/>
    </source>
</evidence>
<keyword evidence="3" id="KW-1185">Reference proteome</keyword>
<name>A0ABQ6BPB5_9NEIS</name>
<dbReference type="RefSeq" id="WP_018748807.1">
    <property type="nucleotide sequence ID" value="NZ_BSOZ01000005.1"/>
</dbReference>
<feature type="chain" id="PRO_5045359429" description="Lipoprotein" evidence="1">
    <location>
        <begin position="33"/>
        <end position="146"/>
    </location>
</feature>
<dbReference type="PROSITE" id="PS51257">
    <property type="entry name" value="PROKAR_LIPOPROTEIN"/>
    <property type="match status" value="1"/>
</dbReference>
<evidence type="ECO:0000313" key="2">
    <source>
        <dbReference type="EMBL" id="GLS03494.1"/>
    </source>
</evidence>
<accession>A0ABQ6BPB5</accession>
<dbReference type="Proteomes" id="UP001156836">
    <property type="component" value="Unassembled WGS sequence"/>
</dbReference>
<keyword evidence="1" id="KW-0732">Signal</keyword>
<sequence>MKILALCSRLVLCWAVSLLVGCSSITPFSQKAYEQATSLKVEALAIMDKATEPYDSQRQAVDALKLNVEKAYEYSKGLPKNEITTKQWTIIKDPSRNSLGGFLKRWEEKKTLDGQFILQAKGLVSDGFDMVIGLESGKIKPGDGQN</sequence>
<organism evidence="2 3">
    <name type="scientific">Chitiniphilus shinanonensis</name>
    <dbReference type="NCBI Taxonomy" id="553088"/>
    <lineage>
        <taxon>Bacteria</taxon>
        <taxon>Pseudomonadati</taxon>
        <taxon>Pseudomonadota</taxon>
        <taxon>Betaproteobacteria</taxon>
        <taxon>Neisseriales</taxon>
        <taxon>Chitinibacteraceae</taxon>
        <taxon>Chitiniphilus</taxon>
    </lineage>
</organism>
<gene>
    <name evidence="2" type="ORF">GCM10007860_06380</name>
</gene>
<reference evidence="3" key="1">
    <citation type="journal article" date="2019" name="Int. J. Syst. Evol. Microbiol.">
        <title>The Global Catalogue of Microorganisms (GCM) 10K type strain sequencing project: providing services to taxonomists for standard genome sequencing and annotation.</title>
        <authorList>
            <consortium name="The Broad Institute Genomics Platform"/>
            <consortium name="The Broad Institute Genome Sequencing Center for Infectious Disease"/>
            <person name="Wu L."/>
            <person name="Ma J."/>
        </authorList>
    </citation>
    <scope>NUCLEOTIDE SEQUENCE [LARGE SCALE GENOMIC DNA]</scope>
    <source>
        <strain evidence="3">NBRC 104970</strain>
    </source>
</reference>
<protein>
    <recommendedName>
        <fullName evidence="4">Lipoprotein</fullName>
    </recommendedName>
</protein>
<evidence type="ECO:0008006" key="4">
    <source>
        <dbReference type="Google" id="ProtNLM"/>
    </source>
</evidence>
<proteinExistence type="predicted"/>
<dbReference type="EMBL" id="BSOZ01000005">
    <property type="protein sequence ID" value="GLS03494.1"/>
    <property type="molecule type" value="Genomic_DNA"/>
</dbReference>